<proteinExistence type="predicted"/>
<dbReference type="EMBL" id="LSRC01000032">
    <property type="protein sequence ID" value="KXI17104.1"/>
    <property type="molecule type" value="Genomic_DNA"/>
</dbReference>
<protein>
    <submittedName>
        <fullName evidence="1">Uncharacterized protein</fullName>
    </submittedName>
</protein>
<dbReference type="Proteomes" id="UP000070505">
    <property type="component" value="Unassembled WGS sequence"/>
</dbReference>
<accession>A0A135Z645</accession>
<dbReference type="PATRIC" id="fig|2702.101.peg.710"/>
<gene>
    <name evidence="1" type="ORF">HMPREF3230_00727</name>
</gene>
<reference evidence="1 2" key="1">
    <citation type="submission" date="2016-02" db="EMBL/GenBank/DDBJ databases">
        <authorList>
            <person name="Wen L."/>
            <person name="He K."/>
            <person name="Yang H."/>
        </authorList>
    </citation>
    <scope>NUCLEOTIDE SEQUENCE [LARGE SCALE GENOMIC DNA]</scope>
    <source>
        <strain evidence="1 2">CMW7778B</strain>
    </source>
</reference>
<evidence type="ECO:0000313" key="2">
    <source>
        <dbReference type="Proteomes" id="UP000070505"/>
    </source>
</evidence>
<dbReference type="AlphaFoldDB" id="A0A135Z645"/>
<comment type="caution">
    <text evidence="1">The sequence shown here is derived from an EMBL/GenBank/DDBJ whole genome shotgun (WGS) entry which is preliminary data.</text>
</comment>
<evidence type="ECO:0000313" key="1">
    <source>
        <dbReference type="EMBL" id="KXI17104.1"/>
    </source>
</evidence>
<sequence>MFVSVDFVVVCEQSTVKLVRFLQSDIFRKAVANAGIPTF</sequence>
<name>A0A135Z645_GARVA</name>
<organism evidence="1 2">
    <name type="scientific">Gardnerella vaginalis</name>
    <dbReference type="NCBI Taxonomy" id="2702"/>
    <lineage>
        <taxon>Bacteria</taxon>
        <taxon>Bacillati</taxon>
        <taxon>Actinomycetota</taxon>
        <taxon>Actinomycetes</taxon>
        <taxon>Bifidobacteriales</taxon>
        <taxon>Bifidobacteriaceae</taxon>
        <taxon>Gardnerella</taxon>
    </lineage>
</organism>